<evidence type="ECO:0000256" key="1">
    <source>
        <dbReference type="SAM" id="SignalP"/>
    </source>
</evidence>
<reference evidence="2" key="2">
    <citation type="submission" date="2020-09" db="EMBL/GenBank/DDBJ databases">
        <authorList>
            <person name="Sun Q."/>
            <person name="Kim S."/>
        </authorList>
    </citation>
    <scope>NUCLEOTIDE SEQUENCE</scope>
    <source>
        <strain evidence="2">KCTC 23224</strain>
    </source>
</reference>
<protein>
    <recommendedName>
        <fullName evidence="4">Lipocalin-like domain-containing protein</fullName>
    </recommendedName>
</protein>
<dbReference type="AlphaFoldDB" id="A0A8J3CZR1"/>
<dbReference type="RefSeq" id="WP_189582920.1">
    <property type="nucleotide sequence ID" value="NZ_BMYF01000015.1"/>
</dbReference>
<feature type="signal peptide" evidence="1">
    <location>
        <begin position="1"/>
        <end position="19"/>
    </location>
</feature>
<keyword evidence="3" id="KW-1185">Reference proteome</keyword>
<gene>
    <name evidence="2" type="ORF">GCM10008106_24550</name>
</gene>
<keyword evidence="1" id="KW-0732">Signal</keyword>
<dbReference type="EMBL" id="BMYF01000015">
    <property type="protein sequence ID" value="GHB42634.1"/>
    <property type="molecule type" value="Genomic_DNA"/>
</dbReference>
<reference evidence="2" key="1">
    <citation type="journal article" date="2014" name="Int. J. Syst. Evol. Microbiol.">
        <title>Complete genome sequence of Corynebacterium casei LMG S-19264T (=DSM 44701T), isolated from a smear-ripened cheese.</title>
        <authorList>
            <consortium name="US DOE Joint Genome Institute (JGI-PGF)"/>
            <person name="Walter F."/>
            <person name="Albersmeier A."/>
            <person name="Kalinowski J."/>
            <person name="Ruckert C."/>
        </authorList>
    </citation>
    <scope>NUCLEOTIDE SEQUENCE</scope>
    <source>
        <strain evidence="2">KCTC 23224</strain>
    </source>
</reference>
<dbReference type="Proteomes" id="UP000642809">
    <property type="component" value="Unassembled WGS sequence"/>
</dbReference>
<organism evidence="2 3">
    <name type="scientific">Mongoliitalea lutea</name>
    <dbReference type="NCBI Taxonomy" id="849756"/>
    <lineage>
        <taxon>Bacteria</taxon>
        <taxon>Pseudomonadati</taxon>
        <taxon>Bacteroidota</taxon>
        <taxon>Cytophagia</taxon>
        <taxon>Cytophagales</taxon>
        <taxon>Cyclobacteriaceae</taxon>
        <taxon>Mongoliitalea</taxon>
    </lineage>
</organism>
<comment type="caution">
    <text evidence="2">The sequence shown here is derived from an EMBL/GenBank/DDBJ whole genome shotgun (WGS) entry which is preliminary data.</text>
</comment>
<evidence type="ECO:0000313" key="2">
    <source>
        <dbReference type="EMBL" id="GHB42634.1"/>
    </source>
</evidence>
<sequence>MKALRVVALLLLVSCLACSQDDKEPEFSILGYWNLSMLENPFEVASADAPSFQERYIFNDDGTFIKFSTRLGGDLRNGQLPLQSFGKYAFIDAPDASFQELFQVELIYETNPQIAGSCLPEMEFLVFDNARKLKNLAWAACDGPVLIYTRK</sequence>
<name>A0A8J3CZR1_9BACT</name>
<accession>A0A8J3CZR1</accession>
<proteinExistence type="predicted"/>
<feature type="chain" id="PRO_5035316015" description="Lipocalin-like domain-containing protein" evidence="1">
    <location>
        <begin position="20"/>
        <end position="151"/>
    </location>
</feature>
<evidence type="ECO:0008006" key="4">
    <source>
        <dbReference type="Google" id="ProtNLM"/>
    </source>
</evidence>
<evidence type="ECO:0000313" key="3">
    <source>
        <dbReference type="Proteomes" id="UP000642809"/>
    </source>
</evidence>